<evidence type="ECO:0000313" key="5">
    <source>
        <dbReference type="EMBL" id="QFX92551.1"/>
    </source>
</evidence>
<evidence type="ECO:0000313" key="6">
    <source>
        <dbReference type="Proteomes" id="UP000327194"/>
    </source>
</evidence>
<proteinExistence type="inferred from homology"/>
<feature type="compositionally biased region" description="Basic and acidic residues" evidence="2">
    <location>
        <begin position="419"/>
        <end position="447"/>
    </location>
</feature>
<protein>
    <recommendedName>
        <fullName evidence="7">Helicase loader DnaB</fullName>
    </recommendedName>
</protein>
<dbReference type="EMBL" id="CP045562">
    <property type="protein sequence ID" value="QFX92551.1"/>
    <property type="molecule type" value="Genomic_DNA"/>
</dbReference>
<organism evidence="5 6">
    <name type="scientific">Fructilactobacillus fructivorans</name>
    <dbReference type="NCBI Taxonomy" id="1614"/>
    <lineage>
        <taxon>Bacteria</taxon>
        <taxon>Bacillati</taxon>
        <taxon>Bacillota</taxon>
        <taxon>Bacilli</taxon>
        <taxon>Lactobacillales</taxon>
        <taxon>Lactobacillaceae</taxon>
        <taxon>Fructilactobacillus</taxon>
    </lineage>
</organism>
<evidence type="ECO:0008006" key="7">
    <source>
        <dbReference type="Google" id="ProtNLM"/>
    </source>
</evidence>
<feature type="compositionally biased region" description="Basic residues" evidence="2">
    <location>
        <begin position="393"/>
        <end position="403"/>
    </location>
</feature>
<name>A0AAE6TW36_9LACO</name>
<dbReference type="InterPro" id="IPR058660">
    <property type="entry name" value="WHD_DnaB"/>
</dbReference>
<accession>A0AAE6TW36</accession>
<dbReference type="RefSeq" id="WP_010021590.1">
    <property type="nucleotide sequence ID" value="NZ_AZDS01000001.1"/>
</dbReference>
<dbReference type="InterPro" id="IPR006343">
    <property type="entry name" value="DnaB/C_C"/>
</dbReference>
<reference evidence="5 6" key="1">
    <citation type="submission" date="2019-10" db="EMBL/GenBank/DDBJ databases">
        <title>Genome sequencing of Lactobacillus fructivorans.</title>
        <authorList>
            <person name="Kim K."/>
        </authorList>
    </citation>
    <scope>NUCLEOTIDE SEQUENCE [LARGE SCALE GENOMIC DNA]</scope>
    <source>
        <strain evidence="5 6">LF543</strain>
    </source>
</reference>
<dbReference type="KEGG" id="lfv:LF543_02830"/>
<comment type="similarity">
    <text evidence="1">Belongs to the DnaB/DnaD family.</text>
</comment>
<feature type="region of interest" description="Disordered" evidence="2">
    <location>
        <begin position="385"/>
        <end position="447"/>
    </location>
</feature>
<gene>
    <name evidence="5" type="ORF">LF543_02830</name>
</gene>
<evidence type="ECO:0000256" key="2">
    <source>
        <dbReference type="SAM" id="MobiDB-lite"/>
    </source>
</evidence>
<sequence length="447" mass="51385">MINGINPKSDFEVYRKRPISNVEHHYIDLLYVPIIGKNAYALYNFLWLVDDSRHVNFELMSDLGIDAKELQDALMKLEGAGLLKTYLDHSDEMGLYKYDLVTPLEPDLFFNDSLLSLLLLEMVGEDRYLQLSDQMLPKQFDFSDLDDQTHNFLQVFSVNNNQVNNQPDVIKKVKDKTSQVEGQFNDKLQNDQFDFKLLLNILDNSFVETESIKKYETLLSNTNRLYGISEIEMAQYVEKASNLVNNRFDPKKFKILVSRRNQMNVKNSNNGSNQTAEVVKGKSDLSSQEQQLAQIAETSAPVDFLDSLKNEKGGFTTSAEERILSELVNRNTLSNGAINMLVYHILIDEEKPTINKNLIDTIANDWSQRKINGATAAINDIKHHQENQVQSKGSRKRNYRKHGNVRETLPDWAKPRKAKQSDKQLSDEQRKRISEKLKSLNKKSGDE</sequence>
<dbReference type="Proteomes" id="UP000327194">
    <property type="component" value="Chromosome"/>
</dbReference>
<dbReference type="Pfam" id="PF07261">
    <property type="entry name" value="DnaB_2"/>
    <property type="match status" value="1"/>
</dbReference>
<feature type="domain" description="DnaB/C C-terminal" evidence="3">
    <location>
        <begin position="306"/>
        <end position="377"/>
    </location>
</feature>
<evidence type="ECO:0000256" key="1">
    <source>
        <dbReference type="ARBA" id="ARBA00093462"/>
    </source>
</evidence>
<dbReference type="Pfam" id="PF25888">
    <property type="entry name" value="WHD_DnaB"/>
    <property type="match status" value="1"/>
</dbReference>
<dbReference type="AlphaFoldDB" id="A0AAE6TW36"/>
<feature type="domain" description="Replicative helicase loading/DNA remodeling protein DnaB N-terminal winged helix" evidence="4">
    <location>
        <begin position="6"/>
        <end position="249"/>
    </location>
</feature>
<evidence type="ECO:0000259" key="3">
    <source>
        <dbReference type="Pfam" id="PF07261"/>
    </source>
</evidence>
<evidence type="ECO:0000259" key="4">
    <source>
        <dbReference type="Pfam" id="PF25888"/>
    </source>
</evidence>